<evidence type="ECO:0000313" key="3">
    <source>
        <dbReference type="Proteomes" id="UP000192408"/>
    </source>
</evidence>
<reference evidence="3" key="1">
    <citation type="submission" date="2017-04" db="EMBL/GenBank/DDBJ databases">
        <authorList>
            <person name="Varghese N."/>
            <person name="Submissions S."/>
        </authorList>
    </citation>
    <scope>NUCLEOTIDE SEQUENCE [LARGE SCALE GENOMIC DNA]</scope>
    <source>
        <strain evidence="3">DSM 23072</strain>
    </source>
</reference>
<dbReference type="InterPro" id="IPR051404">
    <property type="entry name" value="TA_system_antitoxin"/>
</dbReference>
<dbReference type="PANTHER" id="PTHR34504:SF4">
    <property type="entry name" value="ANTITOXIN HICB"/>
    <property type="match status" value="1"/>
</dbReference>
<organism evidence="2 3">
    <name type="scientific">Pasteurella testudinis DSM 23072</name>
    <dbReference type="NCBI Taxonomy" id="1122938"/>
    <lineage>
        <taxon>Bacteria</taxon>
        <taxon>Pseudomonadati</taxon>
        <taxon>Pseudomonadota</taxon>
        <taxon>Gammaproteobacteria</taxon>
        <taxon>Pasteurellales</taxon>
        <taxon>Pasteurellaceae</taxon>
        <taxon>Pasteurella</taxon>
    </lineage>
</organism>
<keyword evidence="3" id="KW-1185">Reference proteome</keyword>
<dbReference type="EMBL" id="FWWV01000019">
    <property type="protein sequence ID" value="SMB85336.1"/>
    <property type="molecule type" value="Genomic_DNA"/>
</dbReference>
<dbReference type="InterPro" id="IPR031807">
    <property type="entry name" value="HicB-like"/>
</dbReference>
<dbReference type="Pfam" id="PF15919">
    <property type="entry name" value="HicB_lk_antitox"/>
    <property type="match status" value="1"/>
</dbReference>
<evidence type="ECO:0000259" key="1">
    <source>
        <dbReference type="Pfam" id="PF15919"/>
    </source>
</evidence>
<feature type="domain" description="HicB-like antitoxin of toxin-antitoxin system" evidence="1">
    <location>
        <begin position="4"/>
        <end position="63"/>
    </location>
</feature>
<dbReference type="SUPFAM" id="SSF47413">
    <property type="entry name" value="lambda repressor-like DNA-binding domains"/>
    <property type="match status" value="1"/>
</dbReference>
<dbReference type="STRING" id="1122938.SAMN05660772_02469"/>
<sequence>MLRYPVEIIPDDNGTFLVVFPDIPEAASVGETIEQALAQAEEGLALALEFYFDNRRAIPLPSQATPEQYYVPLSALRSMKVLLLNEMVQQNIRKSEMARRLGVHPPQIDRLLSFRYPSKIDFIEKAFNKLGKNLELHLS</sequence>
<dbReference type="GO" id="GO:0003677">
    <property type="term" value="F:DNA binding"/>
    <property type="evidence" value="ECO:0007669"/>
    <property type="project" value="InterPro"/>
</dbReference>
<evidence type="ECO:0000313" key="2">
    <source>
        <dbReference type="EMBL" id="SMB85336.1"/>
    </source>
</evidence>
<dbReference type="Proteomes" id="UP000192408">
    <property type="component" value="Unassembled WGS sequence"/>
</dbReference>
<proteinExistence type="predicted"/>
<dbReference type="SUPFAM" id="SSF143100">
    <property type="entry name" value="TTHA1013/TTHA0281-like"/>
    <property type="match status" value="1"/>
</dbReference>
<dbReference type="Gene3D" id="3.30.160.250">
    <property type="match status" value="1"/>
</dbReference>
<name>A0A1W1UWC2_9PAST</name>
<dbReference type="RefSeq" id="WP_084257140.1">
    <property type="nucleotide sequence ID" value="NZ_FWWV01000019.1"/>
</dbReference>
<dbReference type="InterPro" id="IPR035069">
    <property type="entry name" value="TTHA1013/TTHA0281-like"/>
</dbReference>
<gene>
    <name evidence="2" type="ORF">SAMN05660772_02469</name>
</gene>
<dbReference type="InterPro" id="IPR010982">
    <property type="entry name" value="Lambda_DNA-bd_dom_sf"/>
</dbReference>
<protein>
    <submittedName>
        <fullName evidence="2">Antitoxin HicB</fullName>
    </submittedName>
</protein>
<dbReference type="AlphaFoldDB" id="A0A1W1UWC2"/>
<dbReference type="PANTHER" id="PTHR34504">
    <property type="entry name" value="ANTITOXIN HICB"/>
    <property type="match status" value="1"/>
</dbReference>
<accession>A0A1W1UWC2</accession>